<name>A0ABP0G3X6_CLALP</name>
<comment type="subcellular location">
    <subcellularLocation>
        <location evidence="1">Cytoplasm</location>
    </subcellularLocation>
</comment>
<evidence type="ECO:0000313" key="4">
    <source>
        <dbReference type="EMBL" id="CAK8686546.1"/>
    </source>
</evidence>
<dbReference type="InterPro" id="IPR047187">
    <property type="entry name" value="SF1_C_Upf1"/>
</dbReference>
<reference evidence="4 5" key="1">
    <citation type="submission" date="2024-02" db="EMBL/GenBank/DDBJ databases">
        <authorList>
            <person name="Daric V."/>
            <person name="Darras S."/>
        </authorList>
    </citation>
    <scope>NUCLEOTIDE SEQUENCE [LARGE SCALE GENOMIC DNA]</scope>
</reference>
<protein>
    <recommendedName>
        <fullName evidence="3">DNA2/NAM7 helicase-like C-terminal domain-containing protein</fullName>
    </recommendedName>
</protein>
<dbReference type="Pfam" id="PF13087">
    <property type="entry name" value="AAA_12"/>
    <property type="match status" value="1"/>
</dbReference>
<evidence type="ECO:0000256" key="2">
    <source>
        <dbReference type="ARBA" id="ARBA00022490"/>
    </source>
</evidence>
<dbReference type="PANTHER" id="PTHR45418:SF1">
    <property type="entry name" value="CANCER_TESTIS ANTIGEN 55"/>
    <property type="match status" value="1"/>
</dbReference>
<evidence type="ECO:0000259" key="3">
    <source>
        <dbReference type="Pfam" id="PF13087"/>
    </source>
</evidence>
<gene>
    <name evidence="4" type="ORF">CVLEPA_LOCUS18467</name>
</gene>
<proteinExistence type="predicted"/>
<comment type="caution">
    <text evidence="4">The sequence shown here is derived from an EMBL/GenBank/DDBJ whole genome shotgun (WGS) entry which is preliminary data.</text>
</comment>
<dbReference type="CDD" id="cd18808">
    <property type="entry name" value="SF1_C_Upf1"/>
    <property type="match status" value="1"/>
</dbReference>
<dbReference type="EMBL" id="CAWYQH010000102">
    <property type="protein sequence ID" value="CAK8686546.1"/>
    <property type="molecule type" value="Genomic_DNA"/>
</dbReference>
<evidence type="ECO:0000313" key="5">
    <source>
        <dbReference type="Proteomes" id="UP001642483"/>
    </source>
</evidence>
<dbReference type="Gene3D" id="3.40.50.300">
    <property type="entry name" value="P-loop containing nucleotide triphosphate hydrolases"/>
    <property type="match status" value="1"/>
</dbReference>
<dbReference type="SUPFAM" id="SSF52540">
    <property type="entry name" value="P-loop containing nucleoside triphosphate hydrolases"/>
    <property type="match status" value="1"/>
</dbReference>
<sequence length="194" mass="22460">MTQVYDYLIKLLNTRKNRVTPAQIGIISPYRKQVQKLRKLLTDKKVIGKEEIKIGSVEEFQGQERRVIIISTVRSNSEHLLEDEKFQLGFLRNPKRFNVALTRAMSLLIVVGNPQILHLDYYWNQFLNYCIDNGGYTGMKFDPTADAIPIDDPGNPVDDLEARMKRLGLLNTNEEEENLSQLQAQVDPPWRDEQ</sequence>
<keyword evidence="2" id="KW-0963">Cytoplasm</keyword>
<dbReference type="InterPro" id="IPR027417">
    <property type="entry name" value="P-loop_NTPase"/>
</dbReference>
<dbReference type="Proteomes" id="UP001642483">
    <property type="component" value="Unassembled WGS sequence"/>
</dbReference>
<organism evidence="4 5">
    <name type="scientific">Clavelina lepadiformis</name>
    <name type="common">Light-bulb sea squirt</name>
    <name type="synonym">Ascidia lepadiformis</name>
    <dbReference type="NCBI Taxonomy" id="159417"/>
    <lineage>
        <taxon>Eukaryota</taxon>
        <taxon>Metazoa</taxon>
        <taxon>Chordata</taxon>
        <taxon>Tunicata</taxon>
        <taxon>Ascidiacea</taxon>
        <taxon>Aplousobranchia</taxon>
        <taxon>Clavelinidae</taxon>
        <taxon>Clavelina</taxon>
    </lineage>
</organism>
<feature type="domain" description="DNA2/NAM7 helicase-like C-terminal" evidence="3">
    <location>
        <begin position="3"/>
        <end position="114"/>
    </location>
</feature>
<evidence type="ECO:0000256" key="1">
    <source>
        <dbReference type="ARBA" id="ARBA00004496"/>
    </source>
</evidence>
<dbReference type="InterPro" id="IPR041679">
    <property type="entry name" value="DNA2/NAM7-like_C"/>
</dbReference>
<dbReference type="PANTHER" id="PTHR45418">
    <property type="entry name" value="CANCER/TESTIS ANTIGEN 55"/>
    <property type="match status" value="1"/>
</dbReference>
<accession>A0ABP0G3X6</accession>
<keyword evidence="5" id="KW-1185">Reference proteome</keyword>